<dbReference type="AlphaFoldDB" id="A0A8I2H4L6"/>
<evidence type="ECO:0000313" key="3">
    <source>
        <dbReference type="EMBL" id="WOX31415.1"/>
    </source>
</evidence>
<dbReference type="EMBL" id="WEIA01000007">
    <property type="protein sequence ID" value="NLR22105.1"/>
    <property type="molecule type" value="Genomic_DNA"/>
</dbReference>
<dbReference type="Proteomes" id="UP000646877">
    <property type="component" value="Unassembled WGS sequence"/>
</dbReference>
<accession>A0A8I2H4L6</accession>
<evidence type="ECO:0000313" key="5">
    <source>
        <dbReference type="Proteomes" id="UP001304419"/>
    </source>
</evidence>
<reference evidence="3 5" key="2">
    <citation type="submission" date="2023-10" db="EMBL/GenBank/DDBJ databases">
        <title>To unveil natural product biosynthetic capacity in Pseudoalteromonas.</title>
        <authorList>
            <person name="Wang J."/>
        </authorList>
    </citation>
    <scope>NUCLEOTIDE SEQUENCE [LARGE SCALE GENOMIC DNA]</scope>
    <source>
        <strain evidence="3 5">DSM 15914</strain>
    </source>
</reference>
<keyword evidence="5" id="KW-1185">Reference proteome</keyword>
<feature type="signal peptide" evidence="1">
    <location>
        <begin position="1"/>
        <end position="22"/>
    </location>
</feature>
<gene>
    <name evidence="2" type="ORF">F9Y85_12385</name>
    <name evidence="3" type="ORF">R5H13_20970</name>
</gene>
<name>A0A8I2H4L6_9GAMM</name>
<dbReference type="InterPro" id="IPR029052">
    <property type="entry name" value="Metallo-depent_PP-like"/>
</dbReference>
<dbReference type="RefSeq" id="WP_130127419.1">
    <property type="nucleotide sequence ID" value="NZ_CBCSDF010000005.1"/>
</dbReference>
<evidence type="ECO:0008006" key="6">
    <source>
        <dbReference type="Google" id="ProtNLM"/>
    </source>
</evidence>
<evidence type="ECO:0000313" key="2">
    <source>
        <dbReference type="EMBL" id="NLR22105.1"/>
    </source>
</evidence>
<sequence>MQLVKLFAMALMPMLSVFQASATSFLVFGDMPYTEIDRGMLMPNGALQEKVNDIQHDFMVHVGDMKSGAEPCTDQLLKDNYALISNVSSQPFIFTPGDNDWTDCDRETLNPRFDELERLDFIRKHFAVQIPNLPKFKRQQTVPENQSWIVDDVQFLTLHVPGTNNGRRQILLSDKKVVHEESHRRDVENIKWLDNLLTPSHKAAVIFLQADLYQKEKHSGRCDKNSKAKCDGYQLYREALAEYAAQLSYPLLLIHGDTGEFCFSEQSKNLWRLNAPGDFQYLDIAKVKVKGDKKKPFKVTPLLSQDKIAKCKGL</sequence>
<dbReference type="Proteomes" id="UP001304419">
    <property type="component" value="Chromosome 2"/>
</dbReference>
<evidence type="ECO:0000256" key="1">
    <source>
        <dbReference type="SAM" id="SignalP"/>
    </source>
</evidence>
<protein>
    <recommendedName>
        <fullName evidence="6">Calcineurin-like phosphoesterase domain-containing protein</fullName>
    </recommendedName>
</protein>
<dbReference type="EMBL" id="CP137579">
    <property type="protein sequence ID" value="WOX31415.1"/>
    <property type="molecule type" value="Genomic_DNA"/>
</dbReference>
<keyword evidence="1" id="KW-0732">Signal</keyword>
<feature type="chain" id="PRO_5034441954" description="Calcineurin-like phosphoesterase domain-containing protein" evidence="1">
    <location>
        <begin position="23"/>
        <end position="314"/>
    </location>
</feature>
<dbReference type="SUPFAM" id="SSF56300">
    <property type="entry name" value="Metallo-dependent phosphatases"/>
    <property type="match status" value="1"/>
</dbReference>
<organism evidence="2 4">
    <name type="scientific">Pseudoalteromonas maricaloris</name>
    <dbReference type="NCBI Taxonomy" id="184924"/>
    <lineage>
        <taxon>Bacteria</taxon>
        <taxon>Pseudomonadati</taxon>
        <taxon>Pseudomonadota</taxon>
        <taxon>Gammaproteobacteria</taxon>
        <taxon>Alteromonadales</taxon>
        <taxon>Pseudoalteromonadaceae</taxon>
        <taxon>Pseudoalteromonas</taxon>
    </lineage>
</organism>
<evidence type="ECO:0000313" key="4">
    <source>
        <dbReference type="Proteomes" id="UP000646877"/>
    </source>
</evidence>
<proteinExistence type="predicted"/>
<reference evidence="2" key="1">
    <citation type="submission" date="2019-10" db="EMBL/GenBank/DDBJ databases">
        <authorList>
            <person name="Paulsen S."/>
        </authorList>
    </citation>
    <scope>NUCLEOTIDE SEQUENCE</scope>
    <source>
        <strain evidence="2">LMG 19692</strain>
    </source>
</reference>